<dbReference type="EMBL" id="JBHUII010000004">
    <property type="protein sequence ID" value="MFD2206074.1"/>
    <property type="molecule type" value="Genomic_DNA"/>
</dbReference>
<dbReference type="SMART" id="SM00382">
    <property type="entry name" value="AAA"/>
    <property type="match status" value="1"/>
</dbReference>
<dbReference type="Proteomes" id="UP001597294">
    <property type="component" value="Unassembled WGS sequence"/>
</dbReference>
<evidence type="ECO:0000256" key="4">
    <source>
        <dbReference type="ARBA" id="ARBA00023134"/>
    </source>
</evidence>
<evidence type="ECO:0000256" key="2">
    <source>
        <dbReference type="ARBA" id="ARBA00022741"/>
    </source>
</evidence>
<evidence type="ECO:0000256" key="5">
    <source>
        <dbReference type="ARBA" id="ARBA00023186"/>
    </source>
</evidence>
<accession>A0ABW5BK98</accession>
<evidence type="ECO:0000313" key="8">
    <source>
        <dbReference type="Proteomes" id="UP001597294"/>
    </source>
</evidence>
<reference evidence="8" key="1">
    <citation type="journal article" date="2019" name="Int. J. Syst. Evol. Microbiol.">
        <title>The Global Catalogue of Microorganisms (GCM) 10K type strain sequencing project: providing services to taxonomists for standard genome sequencing and annotation.</title>
        <authorList>
            <consortium name="The Broad Institute Genomics Platform"/>
            <consortium name="The Broad Institute Genome Sequencing Center for Infectious Disease"/>
            <person name="Wu L."/>
            <person name="Ma J."/>
        </authorList>
    </citation>
    <scope>NUCLEOTIDE SEQUENCE [LARGE SCALE GENOMIC DNA]</scope>
    <source>
        <strain evidence="8">CGMCC 4.7192</strain>
    </source>
</reference>
<keyword evidence="8" id="KW-1185">Reference proteome</keyword>
<proteinExistence type="inferred from homology"/>
<evidence type="ECO:0000313" key="7">
    <source>
        <dbReference type="EMBL" id="MFD2206074.1"/>
    </source>
</evidence>
<dbReference type="SUPFAM" id="SSF52540">
    <property type="entry name" value="P-loop containing nucleoside triphosphate hydrolases"/>
    <property type="match status" value="1"/>
</dbReference>
<dbReference type="InterPro" id="IPR052040">
    <property type="entry name" value="GTPase/Isobutyryl-CoA_mutase"/>
</dbReference>
<sequence length="323" mass="34733">MHTAENLNLKVPDLNTLRRGGKLSLSRALSLLEQSPEKSLSLLNDCYHAPCAHVVGVTGPPGVGKSTLLSELIKVYRAGGRTVGVIAVDPSSKRSGGAFLGDRVRFSTDPEDQGVFVRSMAARERLGGLADLTIAAMVLMRAVFDIVLIETVGVGQSETDVSGVADTVVFCVQPGSGDSLQFMKAGIAEIPHIALVTKADMGKTAERAKADLRGALSLASDGPNEWAVKILTLSASDKTGFDEFTKAIDLHYDWLNGQGRLSAQRKDQARQWLKEAIRELYGKQGLSFLEQEGFSLDLVDGVSPFELLSRIQKELVISKHLAC</sequence>
<keyword evidence="5" id="KW-0143">Chaperone</keyword>
<dbReference type="InterPro" id="IPR005129">
    <property type="entry name" value="GTPase_ArgK"/>
</dbReference>
<keyword evidence="2" id="KW-0547">Nucleotide-binding</keyword>
<gene>
    <name evidence="7" type="primary">meaB</name>
    <name evidence="7" type="ORF">ACFSKO_10640</name>
</gene>
<dbReference type="Pfam" id="PF03308">
    <property type="entry name" value="MeaB"/>
    <property type="match status" value="1"/>
</dbReference>
<dbReference type="PANTHER" id="PTHR43087">
    <property type="entry name" value="LYSINE/ARGININE/ORNITHINE TRANSPORT SYSTEM KINASE"/>
    <property type="match status" value="1"/>
</dbReference>
<dbReference type="InterPro" id="IPR003593">
    <property type="entry name" value="AAA+_ATPase"/>
</dbReference>
<feature type="domain" description="AAA+ ATPase" evidence="6">
    <location>
        <begin position="51"/>
        <end position="200"/>
    </location>
</feature>
<comment type="caution">
    <text evidence="7">The sequence shown here is derived from an EMBL/GenBank/DDBJ whole genome shotgun (WGS) entry which is preliminary data.</text>
</comment>
<organism evidence="7 8">
    <name type="scientific">Kiloniella antarctica</name>
    <dbReference type="NCBI Taxonomy" id="1550907"/>
    <lineage>
        <taxon>Bacteria</taxon>
        <taxon>Pseudomonadati</taxon>
        <taxon>Pseudomonadota</taxon>
        <taxon>Alphaproteobacteria</taxon>
        <taxon>Rhodospirillales</taxon>
        <taxon>Kiloniellaceae</taxon>
        <taxon>Kiloniella</taxon>
    </lineage>
</organism>
<dbReference type="PANTHER" id="PTHR43087:SF1">
    <property type="entry name" value="LAO_AO TRANSPORT SYSTEM ATPASE"/>
    <property type="match status" value="1"/>
</dbReference>
<evidence type="ECO:0000256" key="1">
    <source>
        <dbReference type="ARBA" id="ARBA00009625"/>
    </source>
</evidence>
<dbReference type="Gene3D" id="3.40.50.300">
    <property type="entry name" value="P-loop containing nucleotide triphosphate hydrolases"/>
    <property type="match status" value="1"/>
</dbReference>
<evidence type="ECO:0000259" key="6">
    <source>
        <dbReference type="SMART" id="SM00382"/>
    </source>
</evidence>
<evidence type="ECO:0000256" key="3">
    <source>
        <dbReference type="ARBA" id="ARBA00022801"/>
    </source>
</evidence>
<protein>
    <submittedName>
        <fullName evidence="7">Methylmalonyl Co-A mutase-associated GTPase MeaB</fullName>
    </submittedName>
</protein>
<comment type="similarity">
    <text evidence="1">Belongs to the SIMIBI class G3E GTPase family. ArgK/MeaB subfamily.</text>
</comment>
<keyword evidence="4" id="KW-0342">GTP-binding</keyword>
<dbReference type="InterPro" id="IPR027417">
    <property type="entry name" value="P-loop_NTPase"/>
</dbReference>
<keyword evidence="3" id="KW-0378">Hydrolase</keyword>
<dbReference type="RefSeq" id="WP_380251299.1">
    <property type="nucleotide sequence ID" value="NZ_JBHUII010000004.1"/>
</dbReference>
<dbReference type="NCBIfam" id="TIGR00750">
    <property type="entry name" value="lao"/>
    <property type="match status" value="1"/>
</dbReference>
<name>A0ABW5BK98_9PROT</name>